<evidence type="ECO:0000256" key="1">
    <source>
        <dbReference type="SAM" id="SignalP"/>
    </source>
</evidence>
<dbReference type="OrthoDB" id="9808254at2"/>
<dbReference type="Proteomes" id="UP000215377">
    <property type="component" value="Unassembled WGS sequence"/>
</dbReference>
<dbReference type="RefSeq" id="WP_088647846.1">
    <property type="nucleotide sequence ID" value="NZ_AQQR01000001.1"/>
</dbReference>
<gene>
    <name evidence="2" type="ORF">ATO3_00495</name>
</gene>
<protein>
    <submittedName>
        <fullName evidence="2">Uncharacterized protein</fullName>
    </submittedName>
</protein>
<feature type="chain" id="PRO_5012398023" evidence="1">
    <location>
        <begin position="22"/>
        <end position="233"/>
    </location>
</feature>
<dbReference type="PANTHER" id="PTHR36057:SF1">
    <property type="entry name" value="LIPOPROTEIN LIPID ATTACHMENT SITE-LIKE PROTEIN, PUTATIVE (DUF1223)-RELATED"/>
    <property type="match status" value="1"/>
</dbReference>
<name>A0A225NYM1_9RHOB</name>
<dbReference type="SUPFAM" id="SSF52833">
    <property type="entry name" value="Thioredoxin-like"/>
    <property type="match status" value="1"/>
</dbReference>
<dbReference type="PROSITE" id="PS51257">
    <property type="entry name" value="PROKAR_LIPOPROTEIN"/>
    <property type="match status" value="1"/>
</dbReference>
<organism evidence="2 3">
    <name type="scientific">Marinibacterium profundimaris</name>
    <dbReference type="NCBI Taxonomy" id="1679460"/>
    <lineage>
        <taxon>Bacteria</taxon>
        <taxon>Pseudomonadati</taxon>
        <taxon>Pseudomonadota</taxon>
        <taxon>Alphaproteobacteria</taxon>
        <taxon>Rhodobacterales</taxon>
        <taxon>Paracoccaceae</taxon>
        <taxon>Marinibacterium</taxon>
    </lineage>
</organism>
<dbReference type="InterPro" id="IPR036249">
    <property type="entry name" value="Thioredoxin-like_sf"/>
</dbReference>
<keyword evidence="3" id="KW-1185">Reference proteome</keyword>
<evidence type="ECO:0000313" key="3">
    <source>
        <dbReference type="Proteomes" id="UP000215377"/>
    </source>
</evidence>
<dbReference type="AlphaFoldDB" id="A0A225NYM1"/>
<keyword evidence="1" id="KW-0732">Signal</keyword>
<evidence type="ECO:0000313" key="2">
    <source>
        <dbReference type="EMBL" id="OWU77256.1"/>
    </source>
</evidence>
<sequence length="233" mass="25421">MKLLFAIALTAALGCAATLRAGEKTVVVELFTSQGCSSCPPADALMEKLIRKDHVIALSLHVDYWDYIGWKDRFASPDYTKRQKAYAHVSGRNMVYTPQMIVNGTDQVVGARAMELADLIVAHATEDRLAEVMVERDGNLLKIGLLPLGEGLDGTYLLQLVRYTKSRTIDITKGENAGRTMTYLHVVDGWETIGEWDGKTPLTVEAEIDGDRPAVILVQEHGPGPIVAAAALD</sequence>
<proteinExistence type="predicted"/>
<feature type="signal peptide" evidence="1">
    <location>
        <begin position="1"/>
        <end position="21"/>
    </location>
</feature>
<dbReference type="PANTHER" id="PTHR36057">
    <property type="match status" value="1"/>
</dbReference>
<dbReference type="EMBL" id="AQQR01000001">
    <property type="protein sequence ID" value="OWU77256.1"/>
    <property type="molecule type" value="Genomic_DNA"/>
</dbReference>
<dbReference type="InterPro" id="IPR010634">
    <property type="entry name" value="DUF1223"/>
</dbReference>
<reference evidence="2 3" key="1">
    <citation type="submission" date="2013-04" db="EMBL/GenBank/DDBJ databases">
        <title>Oceanicola sp. 22II1-22F33 Genome Sequencing.</title>
        <authorList>
            <person name="Lai Q."/>
            <person name="Li G."/>
            <person name="Shao Z."/>
        </authorList>
    </citation>
    <scope>NUCLEOTIDE SEQUENCE [LARGE SCALE GENOMIC DNA]</scope>
    <source>
        <strain evidence="2 3">22II1-22F33</strain>
    </source>
</reference>
<accession>A0A225NYM1</accession>
<dbReference type="Pfam" id="PF06764">
    <property type="entry name" value="DUF1223"/>
    <property type="match status" value="1"/>
</dbReference>
<comment type="caution">
    <text evidence="2">The sequence shown here is derived from an EMBL/GenBank/DDBJ whole genome shotgun (WGS) entry which is preliminary data.</text>
</comment>